<dbReference type="GO" id="GO:0000054">
    <property type="term" value="P:ribosomal subunit export from nucleus"/>
    <property type="evidence" value="ECO:0007669"/>
    <property type="project" value="TreeGrafter"/>
</dbReference>
<dbReference type="GO" id="GO:0003924">
    <property type="term" value="F:GTPase activity"/>
    <property type="evidence" value="ECO:0007669"/>
    <property type="project" value="InterPro"/>
</dbReference>
<evidence type="ECO:0000313" key="7">
    <source>
        <dbReference type="EMBL" id="SDA02611.1"/>
    </source>
</evidence>
<dbReference type="EMBL" id="FMWP01000126">
    <property type="protein sequence ID" value="SDA02611.1"/>
    <property type="molecule type" value="Genomic_DNA"/>
</dbReference>
<dbReference type="InterPro" id="IPR006073">
    <property type="entry name" value="GTP-bd"/>
</dbReference>
<dbReference type="AlphaFoldDB" id="A0A2X0KYW8"/>
<keyword evidence="2" id="KW-0547">Nucleotide-binding</keyword>
<evidence type="ECO:0000313" key="8">
    <source>
        <dbReference type="Proteomes" id="UP000249723"/>
    </source>
</evidence>
<feature type="domain" description="G" evidence="6">
    <location>
        <begin position="455"/>
        <end position="510"/>
    </location>
</feature>
<accession>A0A2X0KYW8</accession>
<evidence type="ECO:0000256" key="1">
    <source>
        <dbReference type="ARBA" id="ARBA00022490"/>
    </source>
</evidence>
<dbReference type="InterPro" id="IPR043358">
    <property type="entry name" value="GNL1-like"/>
</dbReference>
<dbReference type="OrthoDB" id="61815at2759"/>
<evidence type="ECO:0000256" key="4">
    <source>
        <dbReference type="ARBA" id="ARBA00023134"/>
    </source>
</evidence>
<dbReference type="CDD" id="cd01857">
    <property type="entry name" value="HSR1_MMR1"/>
    <property type="match status" value="1"/>
</dbReference>
<keyword evidence="8" id="KW-1185">Reference proteome</keyword>
<dbReference type="GO" id="GO:0005829">
    <property type="term" value="C:cytosol"/>
    <property type="evidence" value="ECO:0007669"/>
    <property type="project" value="TreeGrafter"/>
</dbReference>
<feature type="compositionally biased region" description="Acidic residues" evidence="5">
    <location>
        <begin position="318"/>
        <end position="341"/>
    </location>
</feature>
<dbReference type="GO" id="GO:0005525">
    <property type="term" value="F:GTP binding"/>
    <property type="evidence" value="ECO:0007669"/>
    <property type="project" value="UniProtKB-KW"/>
</dbReference>
<name>A0A2X0KYW8_9BASI</name>
<feature type="region of interest" description="Disordered" evidence="5">
    <location>
        <begin position="235"/>
        <end position="263"/>
    </location>
</feature>
<dbReference type="STRING" id="289078.A0A2X0KYW8"/>
<dbReference type="InterPro" id="IPR027417">
    <property type="entry name" value="P-loop_NTPase"/>
</dbReference>
<feature type="region of interest" description="Disordered" evidence="5">
    <location>
        <begin position="738"/>
        <end position="778"/>
    </location>
</feature>
<dbReference type="Gene3D" id="3.40.50.300">
    <property type="entry name" value="P-loop containing nucleotide triphosphate hydrolases"/>
    <property type="match status" value="2"/>
</dbReference>
<organism evidence="7 8">
    <name type="scientific">Microbotryum saponariae</name>
    <dbReference type="NCBI Taxonomy" id="289078"/>
    <lineage>
        <taxon>Eukaryota</taxon>
        <taxon>Fungi</taxon>
        <taxon>Dikarya</taxon>
        <taxon>Basidiomycota</taxon>
        <taxon>Pucciniomycotina</taxon>
        <taxon>Microbotryomycetes</taxon>
        <taxon>Microbotryales</taxon>
        <taxon>Microbotryaceae</taxon>
        <taxon>Microbotryum</taxon>
    </lineage>
</organism>
<keyword evidence="1" id="KW-0963">Cytoplasm</keyword>
<dbReference type="Proteomes" id="UP000249723">
    <property type="component" value="Unassembled WGS sequence"/>
</dbReference>
<keyword evidence="4" id="KW-0342">GTP-binding</keyword>
<keyword evidence="3" id="KW-0378">Hydrolase</keyword>
<proteinExistence type="predicted"/>
<dbReference type="SUPFAM" id="SSF52540">
    <property type="entry name" value="P-loop containing nucleoside triphosphate hydrolases"/>
    <property type="match status" value="1"/>
</dbReference>
<feature type="region of interest" description="Disordered" evidence="5">
    <location>
        <begin position="311"/>
        <end position="341"/>
    </location>
</feature>
<gene>
    <name evidence="7" type="ORF">BZ3500_MVSOF-1268-A1-R1_CHR7-2G09516</name>
</gene>
<feature type="compositionally biased region" description="Polar residues" evidence="5">
    <location>
        <begin position="243"/>
        <end position="256"/>
    </location>
</feature>
<reference evidence="8" key="1">
    <citation type="submission" date="2016-10" db="EMBL/GenBank/DDBJ databases">
        <authorList>
            <person name="Jeantristanb JTB J.-T."/>
            <person name="Ricardo R."/>
        </authorList>
    </citation>
    <scope>NUCLEOTIDE SEQUENCE [LARGE SCALE GENOMIC DNA]</scope>
</reference>
<dbReference type="PANTHER" id="PTHR45709">
    <property type="entry name" value="LARGE SUBUNIT GTPASE 1 HOMOLOG-RELATED"/>
    <property type="match status" value="1"/>
</dbReference>
<dbReference type="PANTHER" id="PTHR45709:SF2">
    <property type="entry name" value="LARGE SUBUNIT GTPASE 1 HOMOLOG"/>
    <property type="match status" value="1"/>
</dbReference>
<evidence type="ECO:0000256" key="2">
    <source>
        <dbReference type="ARBA" id="ARBA00022741"/>
    </source>
</evidence>
<evidence type="ECO:0000256" key="5">
    <source>
        <dbReference type="SAM" id="MobiDB-lite"/>
    </source>
</evidence>
<dbReference type="Pfam" id="PF01926">
    <property type="entry name" value="MMR_HSR1"/>
    <property type="match status" value="1"/>
</dbReference>
<feature type="compositionally biased region" description="Low complexity" evidence="5">
    <location>
        <begin position="742"/>
        <end position="751"/>
    </location>
</feature>
<sequence length="778" mass="86127">MVSERKNGVQKKKTDKNGLGRAIINRRAKHATMMADPTLVSVAFGGGLSAIRDELASERARERERHNSEIAAGLKSVTQENDLDEFLTTAALAETDFAAERQNIKVVADPNLTAASHNPYLLTPQQERELRQKQVDNSQRLQVPRRPPWNRKMTTVELERRERDSFLEWRRGLADLQDNNALLLTPFERNLEVWRQLWRTCERSDLVVQIVDARSPLTFRSEDLEKYVLELNDTNNDTDKSVETAQGQASTSTQAESRPRGERKNLLLINKSDLLTQKQREGWADYFEANKIQYAFFSAAHGIALQEERARREALVESSDEGSESGSDDTEESSSDHEDFDPIVEARRQEDIEALAPGMKIPKSGNKLRTLEDVRGPGSSNLGRSPQDEEDSDSEGDDDDGIDELAKRMRSGLEITTEGSSPRTRILTVLELEDLFLKHAPEVSVARGFSAERMTVGLVGYPNVGKSSTINALIGEKKVSVSSTPGKTKHFQTIRLSADVLLCDCPGLVFPQFASTQAHLVCDGVLPIDQLREFTGPIALITKRVPQAVLEGTYGLRIPTLPISEGGTGVPTAAEFMTTYAIARGYFTGGMGNADISRAARVVLKDYVNGKLLYCSPPPSVTEEEFNSENRDVDRLKSMGLLRAKRAPTTRVPVKADTYISQVGEEGAAQAMSKTRQSARAKALDRRFFTSEELVGLPGVRGVAGEKNGASFSRVRMFPHQQGQVDESGNKVPIKKARRMAAKAAKAAAAAEKGQDPSDKKHFKKKREKQRSGRGYDD</sequence>
<feature type="compositionally biased region" description="Acidic residues" evidence="5">
    <location>
        <begin position="388"/>
        <end position="402"/>
    </location>
</feature>
<evidence type="ECO:0000256" key="3">
    <source>
        <dbReference type="ARBA" id="ARBA00022801"/>
    </source>
</evidence>
<protein>
    <submittedName>
        <fullName evidence="7">BZ3500_MvSof-1268-A1-R1_Chr7-2g09516 protein</fullName>
    </submittedName>
</protein>
<evidence type="ECO:0000259" key="6">
    <source>
        <dbReference type="Pfam" id="PF01926"/>
    </source>
</evidence>
<feature type="region of interest" description="Disordered" evidence="5">
    <location>
        <begin position="353"/>
        <end position="402"/>
    </location>
</feature>